<proteinExistence type="predicted"/>
<accession>A0A6C0H7M2</accession>
<dbReference type="AlphaFoldDB" id="A0A6C0H7M2"/>
<protein>
    <submittedName>
        <fullName evidence="1">Uncharacterized protein</fullName>
    </submittedName>
</protein>
<sequence length="45" mass="5309">MCVVLIESLQKVYKKFKKSLQKLQQQNKFRICSSKNKKIHTLSPS</sequence>
<name>A0A6C0H7M2_9ZZZZ</name>
<evidence type="ECO:0000313" key="1">
    <source>
        <dbReference type="EMBL" id="QHT76145.1"/>
    </source>
</evidence>
<reference evidence="1" key="1">
    <citation type="journal article" date="2020" name="Nature">
        <title>Giant virus diversity and host interactions through global metagenomics.</title>
        <authorList>
            <person name="Schulz F."/>
            <person name="Roux S."/>
            <person name="Paez-Espino D."/>
            <person name="Jungbluth S."/>
            <person name="Walsh D.A."/>
            <person name="Denef V.J."/>
            <person name="McMahon K.D."/>
            <person name="Konstantinidis K.T."/>
            <person name="Eloe-Fadrosh E.A."/>
            <person name="Kyrpides N.C."/>
            <person name="Woyke T."/>
        </authorList>
    </citation>
    <scope>NUCLEOTIDE SEQUENCE</scope>
    <source>
        <strain evidence="1">GVMAG-M-3300023179-73</strain>
    </source>
</reference>
<dbReference type="EMBL" id="MN739889">
    <property type="protein sequence ID" value="QHT76145.1"/>
    <property type="molecule type" value="Genomic_DNA"/>
</dbReference>
<organism evidence="1">
    <name type="scientific">viral metagenome</name>
    <dbReference type="NCBI Taxonomy" id="1070528"/>
    <lineage>
        <taxon>unclassified sequences</taxon>
        <taxon>metagenomes</taxon>
        <taxon>organismal metagenomes</taxon>
    </lineage>
</organism>